<organism evidence="1 2">
    <name type="scientific">Musa troglodytarum</name>
    <name type="common">fe'i banana</name>
    <dbReference type="NCBI Taxonomy" id="320322"/>
    <lineage>
        <taxon>Eukaryota</taxon>
        <taxon>Viridiplantae</taxon>
        <taxon>Streptophyta</taxon>
        <taxon>Embryophyta</taxon>
        <taxon>Tracheophyta</taxon>
        <taxon>Spermatophyta</taxon>
        <taxon>Magnoliopsida</taxon>
        <taxon>Liliopsida</taxon>
        <taxon>Zingiberales</taxon>
        <taxon>Musaceae</taxon>
        <taxon>Musa</taxon>
    </lineage>
</organism>
<accession>A0A9E7FY35</accession>
<evidence type="ECO:0000313" key="2">
    <source>
        <dbReference type="Proteomes" id="UP001055439"/>
    </source>
</evidence>
<proteinExistence type="predicted"/>
<evidence type="ECO:0000313" key="1">
    <source>
        <dbReference type="EMBL" id="URE02547.1"/>
    </source>
</evidence>
<sequence length="68" mass="7554">MLVIHMMDEPLRLSGSEKGNLVAGAADGHKGQSVVDDLKQFLHVYDLTMDSTLERFSIKGCSMRSLWS</sequence>
<gene>
    <name evidence="1" type="ORF">MUK42_14285</name>
</gene>
<reference evidence="1" key="1">
    <citation type="submission" date="2022-05" db="EMBL/GenBank/DDBJ databases">
        <title>The Musa troglodytarum L. genome provides insights into the mechanism of non-climacteric behaviour and enrichment of carotenoids.</title>
        <authorList>
            <person name="Wang J."/>
        </authorList>
    </citation>
    <scope>NUCLEOTIDE SEQUENCE</scope>
    <source>
        <tissue evidence="1">Leaf</tissue>
    </source>
</reference>
<dbReference type="AlphaFoldDB" id="A0A9E7FY35"/>
<dbReference type="Proteomes" id="UP001055439">
    <property type="component" value="Chromosome 5"/>
</dbReference>
<name>A0A9E7FY35_9LILI</name>
<protein>
    <submittedName>
        <fullName evidence="1">Uncharacterized protein</fullName>
    </submittedName>
</protein>
<keyword evidence="2" id="KW-1185">Reference proteome</keyword>
<dbReference type="EMBL" id="CP097507">
    <property type="protein sequence ID" value="URE02547.1"/>
    <property type="molecule type" value="Genomic_DNA"/>
</dbReference>